<dbReference type="EMBL" id="WPNZ01000004">
    <property type="protein sequence ID" value="MVO85137.1"/>
    <property type="molecule type" value="Genomic_DNA"/>
</dbReference>
<evidence type="ECO:0000313" key="2">
    <source>
        <dbReference type="EMBL" id="MVO85137.1"/>
    </source>
</evidence>
<name>A0A6L6WTW4_9ACTN</name>
<dbReference type="RefSeq" id="WP_157165189.1">
    <property type="nucleotide sequence ID" value="NZ_WPNZ01000004.1"/>
</dbReference>
<dbReference type="AlphaFoldDB" id="A0A6L6WTW4"/>
<dbReference type="Proteomes" id="UP000483802">
    <property type="component" value="Unassembled WGS sequence"/>
</dbReference>
<comment type="caution">
    <text evidence="2">The sequence shown here is derived from an EMBL/GenBank/DDBJ whole genome shotgun (WGS) entry which is preliminary data.</text>
</comment>
<dbReference type="Pfam" id="PF13349">
    <property type="entry name" value="DUF4097"/>
    <property type="match status" value="1"/>
</dbReference>
<dbReference type="InterPro" id="IPR025164">
    <property type="entry name" value="Toastrack_DUF4097"/>
</dbReference>
<sequence length="294" mass="30946">MPTFDTPEPITATVHIAVGVAHITAGGRALTVVEVHPRDKDNDADVRTARGTRVDFVRNRLTVRTPEPGSKRADAGSVLVEVRLPGGSRLNGTASLGDFFGEGPLGECALNTLDGDIRLDRTGPVRLRTERGAVTVNHIDGSAEVTTGSGRVRIHEIDGAAEIRNSNGDTWVDRISGELRLKVANGNVFVGRADSDVASKSANGDIRVAEVARGRVDLQTQTGNLEIGIHPGTAAWLDVNSRAGTVHNSLGPVDGPGQGTRTVHVRARTGLGDIVVRRAQGHPETGGDRRVTAS</sequence>
<accession>A0A6L6WTW4</accession>
<feature type="domain" description="DUF4097" evidence="1">
    <location>
        <begin position="82"/>
        <end position="229"/>
    </location>
</feature>
<protein>
    <submittedName>
        <fullName evidence="2">DUF4097 family beta strand repeat protein</fullName>
    </submittedName>
</protein>
<reference evidence="2 3" key="1">
    <citation type="submission" date="2019-11" db="EMBL/GenBank/DDBJ databases">
        <title>Streptomyces typhae sp. nov., a novel endophytic actinomycete isolated from the root of cattail pollen (Typha angustifolia L.).</title>
        <authorList>
            <person name="Peng C."/>
        </authorList>
    </citation>
    <scope>NUCLEOTIDE SEQUENCE [LARGE SCALE GENOMIC DNA]</scope>
    <source>
        <strain evidence="3">p1417</strain>
    </source>
</reference>
<organism evidence="2 3">
    <name type="scientific">Streptomyces typhae</name>
    <dbReference type="NCBI Taxonomy" id="2681492"/>
    <lineage>
        <taxon>Bacteria</taxon>
        <taxon>Bacillati</taxon>
        <taxon>Actinomycetota</taxon>
        <taxon>Actinomycetes</taxon>
        <taxon>Kitasatosporales</taxon>
        <taxon>Streptomycetaceae</taxon>
        <taxon>Streptomyces</taxon>
    </lineage>
</organism>
<evidence type="ECO:0000259" key="1">
    <source>
        <dbReference type="Pfam" id="PF13349"/>
    </source>
</evidence>
<proteinExistence type="predicted"/>
<keyword evidence="3" id="KW-1185">Reference proteome</keyword>
<evidence type="ECO:0000313" key="3">
    <source>
        <dbReference type="Proteomes" id="UP000483802"/>
    </source>
</evidence>
<gene>
    <name evidence="2" type="ORF">GPA10_10320</name>
</gene>